<evidence type="ECO:0008006" key="3">
    <source>
        <dbReference type="Google" id="ProtNLM"/>
    </source>
</evidence>
<sequence length="525" mass="58102">MKRRQFHHWFGWGTASLATSMLLGQCQASVLDQGQTRAIAPEPIIEPPPETELLIPTFLGNDQRRYYGQGIPEGLKLQQKFLLGTGQTRVGSEMRSWSGVGWTGQPTLVKDQGDIYLIIGAYDHSLRKLRLSDLSEVWRYLFEDVVKGTATIYINAKAEPENQVVIVQGSRMGLNRSLTSPVIPSLRAVSFRTGQDLWQMDIPLTKSYSRDHDGSPIYLPENYVLFTGAENGMGYFLGADARLTQEKQGLTQPKVLGEVQLYDAQDPLRQGGNLVTESSPARWLDHLYVAAGSGHIYGISIPEKKIVWDFFVGTDIDGSVVISEDGKLFCTIEKEYNSGFGGVIKLDPSRPAQESVDWFLPTGNARVATWLGGIIGSAAINDDYNPDGQRPRLFATLPLDGHLYIGSQHQVTGKTVPGPRHETTYPTPVIAVRHPLVPSISTPIFTEGDRLIVAGYGGIYLFQLTYEPATASMENALVNDHGDYYHLEIHLIDRFSPSTSFEATPIVWDGKTYIGARDGYLYCLG</sequence>
<dbReference type="EMBL" id="JAKKUT010000002">
    <property type="protein sequence ID" value="MDG2990075.1"/>
    <property type="molecule type" value="Genomic_DNA"/>
</dbReference>
<dbReference type="SUPFAM" id="SSF50998">
    <property type="entry name" value="Quinoprotein alcohol dehydrogenase-like"/>
    <property type="match status" value="1"/>
</dbReference>
<dbReference type="InterPro" id="IPR015943">
    <property type="entry name" value="WD40/YVTN_repeat-like_dom_sf"/>
</dbReference>
<comment type="caution">
    <text evidence="1">The sequence shown here is derived from an EMBL/GenBank/DDBJ whole genome shotgun (WGS) entry which is preliminary data.</text>
</comment>
<gene>
    <name evidence="1" type="ORF">L3556_03875</name>
</gene>
<organism evidence="1 2">
    <name type="scientific">Candidatus Synechococcus calcipolaris G9</name>
    <dbReference type="NCBI Taxonomy" id="1497997"/>
    <lineage>
        <taxon>Bacteria</taxon>
        <taxon>Bacillati</taxon>
        <taxon>Cyanobacteriota</taxon>
        <taxon>Cyanophyceae</taxon>
        <taxon>Synechococcales</taxon>
        <taxon>Synechococcaceae</taxon>
        <taxon>Synechococcus</taxon>
    </lineage>
</organism>
<proteinExistence type="predicted"/>
<reference evidence="1" key="2">
    <citation type="submission" date="2022-01" db="EMBL/GenBank/DDBJ databases">
        <authorList>
            <person name="Zivanovic Y."/>
            <person name="Moreira D."/>
            <person name="Lopez-Garcia P."/>
        </authorList>
    </citation>
    <scope>NUCLEOTIDE SEQUENCE</scope>
    <source>
        <strain evidence="1">G9</strain>
    </source>
</reference>
<dbReference type="RefSeq" id="WP_277865993.1">
    <property type="nucleotide sequence ID" value="NZ_JAKKUT010000002.1"/>
</dbReference>
<accession>A0ABT6EWD8</accession>
<keyword evidence="2" id="KW-1185">Reference proteome</keyword>
<dbReference type="Gene3D" id="2.130.10.10">
    <property type="entry name" value="YVTN repeat-like/Quinoprotein amine dehydrogenase"/>
    <property type="match status" value="2"/>
</dbReference>
<evidence type="ECO:0000313" key="2">
    <source>
        <dbReference type="Proteomes" id="UP001154265"/>
    </source>
</evidence>
<dbReference type="Proteomes" id="UP001154265">
    <property type="component" value="Unassembled WGS sequence"/>
</dbReference>
<protein>
    <recommendedName>
        <fullName evidence="3">Pyrrolo-quinoline quinone</fullName>
    </recommendedName>
</protein>
<name>A0ABT6EWD8_9SYNE</name>
<reference evidence="1" key="1">
    <citation type="journal article" date="2022" name="Genome Biol. Evol.">
        <title>A New Gene Family Diagnostic for Intracellular Biomineralization of Amorphous Ca Carbonates by Cyanobacteria.</title>
        <authorList>
            <person name="Benzerara K."/>
            <person name="Duprat E."/>
            <person name="Bitard-Feildel T."/>
            <person name="Caumes G."/>
            <person name="Cassier-Chauvat C."/>
            <person name="Chauvat F."/>
            <person name="Dezi M."/>
            <person name="Diop S.I."/>
            <person name="Gaschignard G."/>
            <person name="Gorgen S."/>
            <person name="Gugger M."/>
            <person name="Lopez-Garcia P."/>
            <person name="Millet M."/>
            <person name="Skouri-Panet F."/>
            <person name="Moreira D."/>
            <person name="Callebaut I."/>
        </authorList>
    </citation>
    <scope>NUCLEOTIDE SEQUENCE</scope>
    <source>
        <strain evidence="1">G9</strain>
    </source>
</reference>
<dbReference type="InterPro" id="IPR011047">
    <property type="entry name" value="Quinoprotein_ADH-like_sf"/>
</dbReference>
<evidence type="ECO:0000313" key="1">
    <source>
        <dbReference type="EMBL" id="MDG2990075.1"/>
    </source>
</evidence>